<dbReference type="EMBL" id="ABEU02000004">
    <property type="protein sequence ID" value="PNR55283.1"/>
    <property type="molecule type" value="Genomic_DNA"/>
</dbReference>
<dbReference type="Proteomes" id="UP000006727">
    <property type="component" value="Chromosome 4"/>
</dbReference>
<dbReference type="STRING" id="3218.A9TFF7"/>
<keyword evidence="6" id="KW-0131">Cell cycle</keyword>
<comment type="subcellular location">
    <subcellularLocation>
        <location evidence="1">Nucleus</location>
    </subcellularLocation>
</comment>
<dbReference type="EnsemblPlants" id="Pp3c4_13910V3.2">
    <property type="protein sequence ID" value="Pp3c4_13910V3.2"/>
    <property type="gene ID" value="Pp3c4_13910"/>
</dbReference>
<dbReference type="GeneID" id="112280969"/>
<evidence type="ECO:0000256" key="4">
    <source>
        <dbReference type="ARBA" id="ARBA00022776"/>
    </source>
</evidence>
<dbReference type="InterPro" id="IPR003511">
    <property type="entry name" value="HORMA_dom"/>
</dbReference>
<dbReference type="GO" id="GO:0005828">
    <property type="term" value="C:kinetochore microtubule"/>
    <property type="evidence" value="ECO:0007669"/>
    <property type="project" value="EnsemblPlants"/>
</dbReference>
<keyword evidence="4" id="KW-0498">Mitosis</keyword>
<dbReference type="OMA" id="WQFDVEI"/>
<evidence type="ECO:0000256" key="6">
    <source>
        <dbReference type="ARBA" id="ARBA00023306"/>
    </source>
</evidence>
<proteinExistence type="inferred from homology"/>
<dbReference type="PaxDb" id="3218-PP1S219_74V6.1"/>
<accession>A9TFF7</accession>
<evidence type="ECO:0000259" key="7">
    <source>
        <dbReference type="PROSITE" id="PS50815"/>
    </source>
</evidence>
<dbReference type="Pfam" id="PF02301">
    <property type="entry name" value="HORMA"/>
    <property type="match status" value="1"/>
</dbReference>
<dbReference type="Gramene" id="Pp3c4_13910V3.1">
    <property type="protein sequence ID" value="Pp3c4_13910V3.1"/>
    <property type="gene ID" value="Pp3c4_13910"/>
</dbReference>
<reference evidence="9" key="3">
    <citation type="submission" date="2020-12" db="UniProtKB">
        <authorList>
            <consortium name="EnsemblPlants"/>
        </authorList>
    </citation>
    <scope>IDENTIFICATION</scope>
</reference>
<dbReference type="Gene3D" id="3.30.900.10">
    <property type="entry name" value="HORMA domain"/>
    <property type="match status" value="1"/>
</dbReference>
<dbReference type="RefSeq" id="XP_024372737.1">
    <property type="nucleotide sequence ID" value="XM_024516969.2"/>
</dbReference>
<dbReference type="GO" id="GO:0005737">
    <property type="term" value="C:cytoplasm"/>
    <property type="evidence" value="ECO:0007669"/>
    <property type="project" value="EnsemblPlants"/>
</dbReference>
<dbReference type="GO" id="GO:0010369">
    <property type="term" value="C:chromocenter"/>
    <property type="evidence" value="ECO:0007669"/>
    <property type="project" value="EnsemblPlants"/>
</dbReference>
<dbReference type="PANTHER" id="PTHR11842:SF11">
    <property type="entry name" value="MITOTIC SPINDLE ASSEMBLY CHECKPOINT PROTEIN MAD2A"/>
    <property type="match status" value="1"/>
</dbReference>
<dbReference type="SUPFAM" id="SSF56019">
    <property type="entry name" value="The spindle assembly checkpoint protein mad2"/>
    <property type="match status" value="1"/>
</dbReference>
<evidence type="ECO:0000313" key="9">
    <source>
        <dbReference type="EnsemblPlants" id="Pp3c4_13910V3.1"/>
    </source>
</evidence>
<dbReference type="HOGENOM" id="CLU_072097_0_0_1"/>
<dbReference type="OrthoDB" id="1806at2759"/>
<dbReference type="GO" id="GO:0000776">
    <property type="term" value="C:kinetochore"/>
    <property type="evidence" value="ECO:0000318"/>
    <property type="project" value="GO_Central"/>
</dbReference>
<keyword evidence="5" id="KW-0539">Nucleus</keyword>
<dbReference type="GO" id="GO:0005635">
    <property type="term" value="C:nuclear envelope"/>
    <property type="evidence" value="ECO:0007669"/>
    <property type="project" value="EnsemblPlants"/>
</dbReference>
<evidence type="ECO:0000256" key="1">
    <source>
        <dbReference type="ARBA" id="ARBA00004123"/>
    </source>
</evidence>
<comment type="similarity">
    <text evidence="2">Belongs to the MAD2 family.</text>
</comment>
<evidence type="ECO:0000256" key="5">
    <source>
        <dbReference type="ARBA" id="ARBA00023242"/>
    </source>
</evidence>
<dbReference type="Gramene" id="Pp3c4_13910V3.2">
    <property type="protein sequence ID" value="Pp3c4_13910V3.2"/>
    <property type="gene ID" value="Pp3c4_13910"/>
</dbReference>
<dbReference type="EnsemblPlants" id="Pp3c4_13910V3.1">
    <property type="protein sequence ID" value="Pp3c4_13910V3.1"/>
    <property type="gene ID" value="Pp3c4_13910"/>
</dbReference>
<sequence length="205" mass="23282">MASKQPTRDVITLKGSAAIVSEFLCYSVNSILFQRGVYPADEFGRVKKYGMTLLMCQQERVKAFIDTITQQIATWLETGTLQRVVMVIASMSTKEVLERWNFNIENDNEVIEKGVTREKSDKDIMTEIQAIMRQIAASVTFLPNIEEACTFDLLAYTSVDSEVPAEWAESDARLIHNPQVVKLRSIDTMVHQVEAMVAYKFTEEL</sequence>
<dbReference type="GO" id="GO:0051301">
    <property type="term" value="P:cell division"/>
    <property type="evidence" value="ECO:0007669"/>
    <property type="project" value="UniProtKB-KW"/>
</dbReference>
<dbReference type="InterPro" id="IPR045091">
    <property type="entry name" value="Mad2-like"/>
</dbReference>
<dbReference type="InterPro" id="IPR036570">
    <property type="entry name" value="HORMA_dom_sf"/>
</dbReference>
<evidence type="ECO:0000256" key="2">
    <source>
        <dbReference type="ARBA" id="ARBA00010348"/>
    </source>
</evidence>
<dbReference type="FunFam" id="3.30.900.10:FF:000002">
    <property type="entry name" value="Mitotic spindle assembly checkpoint protein MAD2A"/>
    <property type="match status" value="1"/>
</dbReference>
<evidence type="ECO:0000313" key="10">
    <source>
        <dbReference type="Proteomes" id="UP000006727"/>
    </source>
</evidence>
<name>A9TFF7_PHYPA</name>
<keyword evidence="3" id="KW-0132">Cell division</keyword>
<protein>
    <recommendedName>
        <fullName evidence="7">HORMA domain-containing protein</fullName>
    </recommendedName>
</protein>
<reference evidence="8 10" key="1">
    <citation type="journal article" date="2008" name="Science">
        <title>The Physcomitrella genome reveals evolutionary insights into the conquest of land by plants.</title>
        <authorList>
            <person name="Rensing S."/>
            <person name="Lang D."/>
            <person name="Zimmer A."/>
            <person name="Terry A."/>
            <person name="Salamov A."/>
            <person name="Shapiro H."/>
            <person name="Nishiyama T."/>
            <person name="Perroud P.-F."/>
            <person name="Lindquist E."/>
            <person name="Kamisugi Y."/>
            <person name="Tanahashi T."/>
            <person name="Sakakibara K."/>
            <person name="Fujita T."/>
            <person name="Oishi K."/>
            <person name="Shin-I T."/>
            <person name="Kuroki Y."/>
            <person name="Toyoda A."/>
            <person name="Suzuki Y."/>
            <person name="Hashimoto A."/>
            <person name="Yamaguchi K."/>
            <person name="Sugano A."/>
            <person name="Kohara Y."/>
            <person name="Fujiyama A."/>
            <person name="Anterola A."/>
            <person name="Aoki S."/>
            <person name="Ashton N."/>
            <person name="Barbazuk W.B."/>
            <person name="Barker E."/>
            <person name="Bennetzen J."/>
            <person name="Bezanilla M."/>
            <person name="Blankenship R."/>
            <person name="Cho S.H."/>
            <person name="Dutcher S."/>
            <person name="Estelle M."/>
            <person name="Fawcett J.A."/>
            <person name="Gundlach H."/>
            <person name="Hanada K."/>
            <person name="Heyl A."/>
            <person name="Hicks K.A."/>
            <person name="Hugh J."/>
            <person name="Lohr M."/>
            <person name="Mayer K."/>
            <person name="Melkozernov A."/>
            <person name="Murata T."/>
            <person name="Nelson D."/>
            <person name="Pils B."/>
            <person name="Prigge M."/>
            <person name="Reiss B."/>
            <person name="Renner T."/>
            <person name="Rombauts S."/>
            <person name="Rushton P."/>
            <person name="Sanderfoot A."/>
            <person name="Schween G."/>
            <person name="Shiu S.-H."/>
            <person name="Stueber K."/>
            <person name="Theodoulou F.L."/>
            <person name="Tu H."/>
            <person name="Van de Peer Y."/>
            <person name="Verrier P.J."/>
            <person name="Waters E."/>
            <person name="Wood A."/>
            <person name="Yang L."/>
            <person name="Cove D."/>
            <person name="Cuming A."/>
            <person name="Hasebe M."/>
            <person name="Lucas S."/>
            <person name="Mishler D.B."/>
            <person name="Reski R."/>
            <person name="Grigoriev I."/>
            <person name="Quatrano R.S."/>
            <person name="Boore J.L."/>
        </authorList>
    </citation>
    <scope>NUCLEOTIDE SEQUENCE [LARGE SCALE GENOMIC DNA]</scope>
    <source>
        <strain evidence="9 10">cv. Gransden 2004</strain>
    </source>
</reference>
<feature type="domain" description="HORMA" evidence="7">
    <location>
        <begin position="14"/>
        <end position="197"/>
    </location>
</feature>
<dbReference type="PROSITE" id="PS50815">
    <property type="entry name" value="HORMA"/>
    <property type="match status" value="1"/>
</dbReference>
<dbReference type="eggNOG" id="KOG3285">
    <property type="taxonomic scope" value="Eukaryota"/>
</dbReference>
<dbReference type="PANTHER" id="PTHR11842">
    <property type="entry name" value="MITOTIC SPINDLE ASSEMBLY CHECKPOINT PROTEIN MAD2"/>
    <property type="match status" value="1"/>
</dbReference>
<gene>
    <name evidence="9" type="primary">LOC112280969</name>
    <name evidence="8" type="ORF">PHYPA_006179</name>
</gene>
<evidence type="ECO:0000256" key="3">
    <source>
        <dbReference type="ARBA" id="ARBA00022618"/>
    </source>
</evidence>
<keyword evidence="10" id="KW-1185">Reference proteome</keyword>
<dbReference type="GO" id="GO:0007094">
    <property type="term" value="P:mitotic spindle assembly checkpoint signaling"/>
    <property type="evidence" value="ECO:0000318"/>
    <property type="project" value="GO_Central"/>
</dbReference>
<reference evidence="8 10" key="2">
    <citation type="journal article" date="2018" name="Plant J.">
        <title>The Physcomitrella patens chromosome-scale assembly reveals moss genome structure and evolution.</title>
        <authorList>
            <person name="Lang D."/>
            <person name="Ullrich K.K."/>
            <person name="Murat F."/>
            <person name="Fuchs J."/>
            <person name="Jenkins J."/>
            <person name="Haas F.B."/>
            <person name="Piednoel M."/>
            <person name="Gundlach H."/>
            <person name="Van Bel M."/>
            <person name="Meyberg R."/>
            <person name="Vives C."/>
            <person name="Morata J."/>
            <person name="Symeonidi A."/>
            <person name="Hiss M."/>
            <person name="Muchero W."/>
            <person name="Kamisugi Y."/>
            <person name="Saleh O."/>
            <person name="Blanc G."/>
            <person name="Decker E.L."/>
            <person name="van Gessel N."/>
            <person name="Grimwood J."/>
            <person name="Hayes R.D."/>
            <person name="Graham S.W."/>
            <person name="Gunter L.E."/>
            <person name="McDaniel S.F."/>
            <person name="Hoernstein S.N.W."/>
            <person name="Larsson A."/>
            <person name="Li F.W."/>
            <person name="Perroud P.F."/>
            <person name="Phillips J."/>
            <person name="Ranjan P."/>
            <person name="Rokshar D.S."/>
            <person name="Rothfels C.J."/>
            <person name="Schneider L."/>
            <person name="Shu S."/>
            <person name="Stevenson D.W."/>
            <person name="Thummler F."/>
            <person name="Tillich M."/>
            <person name="Villarreal Aguilar J.C."/>
            <person name="Widiez T."/>
            <person name="Wong G.K."/>
            <person name="Wymore A."/>
            <person name="Zhang Y."/>
            <person name="Zimmer A.D."/>
            <person name="Quatrano R.S."/>
            <person name="Mayer K.F.X."/>
            <person name="Goodstein D."/>
            <person name="Casacuberta J.M."/>
            <person name="Vandepoele K."/>
            <person name="Reski R."/>
            <person name="Cuming A.C."/>
            <person name="Tuskan G.A."/>
            <person name="Maumus F."/>
            <person name="Salse J."/>
            <person name="Schmutz J."/>
            <person name="Rensing S.A."/>
        </authorList>
    </citation>
    <scope>NUCLEOTIDE SEQUENCE [LARGE SCALE GENOMIC DNA]</scope>
    <source>
        <strain evidence="9 10">cv. Gransden 2004</strain>
    </source>
</reference>
<organism evidence="8">
    <name type="scientific">Physcomitrium patens</name>
    <name type="common">Spreading-leaved earth moss</name>
    <name type="synonym">Physcomitrella patens</name>
    <dbReference type="NCBI Taxonomy" id="3218"/>
    <lineage>
        <taxon>Eukaryota</taxon>
        <taxon>Viridiplantae</taxon>
        <taxon>Streptophyta</taxon>
        <taxon>Embryophyta</taxon>
        <taxon>Bryophyta</taxon>
        <taxon>Bryophytina</taxon>
        <taxon>Bryopsida</taxon>
        <taxon>Funariidae</taxon>
        <taxon>Funariales</taxon>
        <taxon>Funariaceae</taxon>
        <taxon>Physcomitrium</taxon>
    </lineage>
</organism>
<evidence type="ECO:0000313" key="8">
    <source>
        <dbReference type="EMBL" id="PNR55283.1"/>
    </source>
</evidence>
<dbReference type="AlphaFoldDB" id="A9TFF7"/>